<feature type="transmembrane region" description="Helical" evidence="2">
    <location>
        <begin position="279"/>
        <end position="297"/>
    </location>
</feature>
<dbReference type="Proteomes" id="UP001195660">
    <property type="component" value="Unassembled WGS sequence"/>
</dbReference>
<feature type="transmembrane region" description="Helical" evidence="2">
    <location>
        <begin position="317"/>
        <end position="334"/>
    </location>
</feature>
<proteinExistence type="predicted"/>
<dbReference type="Pfam" id="PF19658">
    <property type="entry name" value="DUF6161"/>
    <property type="match status" value="1"/>
</dbReference>
<dbReference type="InterPro" id="IPR046159">
    <property type="entry name" value="DUF6161"/>
</dbReference>
<evidence type="ECO:0000313" key="4">
    <source>
        <dbReference type="EMBL" id="MBM5572098.1"/>
    </source>
</evidence>
<organism evidence="4 5">
    <name type="scientific">Deefgea chitinilytica</name>
    <dbReference type="NCBI Taxonomy" id="570276"/>
    <lineage>
        <taxon>Bacteria</taxon>
        <taxon>Pseudomonadati</taxon>
        <taxon>Pseudomonadota</taxon>
        <taxon>Betaproteobacteria</taxon>
        <taxon>Neisseriales</taxon>
        <taxon>Chitinibacteraceae</taxon>
        <taxon>Deefgea</taxon>
    </lineage>
</organism>
<evidence type="ECO:0000256" key="2">
    <source>
        <dbReference type="SAM" id="Phobius"/>
    </source>
</evidence>
<name>A0ABS2CD78_9NEIS</name>
<dbReference type="RefSeq" id="WP_203571432.1">
    <property type="nucleotide sequence ID" value="NZ_WOFE01000005.1"/>
</dbReference>
<accession>A0ABS2CD78</accession>
<evidence type="ECO:0000313" key="5">
    <source>
        <dbReference type="Proteomes" id="UP001195660"/>
    </source>
</evidence>
<keyword evidence="5" id="KW-1185">Reference proteome</keyword>
<evidence type="ECO:0000259" key="3">
    <source>
        <dbReference type="Pfam" id="PF19658"/>
    </source>
</evidence>
<gene>
    <name evidence="4" type="ORF">GM173_10985</name>
</gene>
<sequence length="412" mass="46844">MNDRRISVQIIDIAGYVARFDSYQAFRSFIEAETTFWEVAQQRLGDRAINQAYVNIGPTLRHFLNQVDANLPSWSGLEETAFTGQLNWAIQNYFPSSQSTWLWSGQPFVAAYLDCFATYGAPAGQSFIDYVVRNSTGGISNADSFKGYMFGYEFQHQGSEILQRSKSEADSLERLRAQYVDARNELFGETDAVREEIRNWDQQHRAQSNRRLAAQKRLNKAIVHKNEERFASSLTHMHEELNAWQSKVTELENLYQEKLKLQKPAEYWAKAAKRYGLQGGLWALTMVAAIVLGLVYFREFFLTWLQGKQLPLQLNSLQGVVLFGSIAAVYAFLLKTLSRLAFSAFHLMRDAEEREQLTYLYLALSNESAVDEKSREIVLQALFSRSETGLLANENGPTMPGIEMLKAATGKG</sequence>
<keyword evidence="1" id="KW-0175">Coiled coil</keyword>
<evidence type="ECO:0000256" key="1">
    <source>
        <dbReference type="SAM" id="Coils"/>
    </source>
</evidence>
<keyword evidence="2" id="KW-0812">Transmembrane</keyword>
<comment type="caution">
    <text evidence="4">The sequence shown here is derived from an EMBL/GenBank/DDBJ whole genome shotgun (WGS) entry which is preliminary data.</text>
</comment>
<keyword evidence="2" id="KW-0472">Membrane</keyword>
<keyword evidence="2" id="KW-1133">Transmembrane helix</keyword>
<feature type="domain" description="DUF6161" evidence="3">
    <location>
        <begin position="206"/>
        <end position="394"/>
    </location>
</feature>
<dbReference type="EMBL" id="WOFE01000005">
    <property type="protein sequence ID" value="MBM5572098.1"/>
    <property type="molecule type" value="Genomic_DNA"/>
</dbReference>
<reference evidence="4 5" key="1">
    <citation type="submission" date="2019-11" db="EMBL/GenBank/DDBJ databases">
        <title>Novel Deefgea species.</title>
        <authorList>
            <person name="Han J.-H."/>
        </authorList>
    </citation>
    <scope>NUCLEOTIDE SEQUENCE [LARGE SCALE GENOMIC DNA]</scope>
    <source>
        <strain evidence="4 5">LMG 24817</strain>
    </source>
</reference>
<feature type="coiled-coil region" evidence="1">
    <location>
        <begin position="234"/>
        <end position="261"/>
    </location>
</feature>
<protein>
    <recommendedName>
        <fullName evidence="3">DUF6161 domain-containing protein</fullName>
    </recommendedName>
</protein>